<sequence>MSSDERTIKEIYASIIGEVTATTFRGRNKYFGKIVRKLLEAIFPGEAGPPTMSPHTRRIALTIDTSLTNNLSNIIIRALSASDFIAPKTMEIICYDIHNVSEEIVQQYIDDIDLIIAKNEEYEKQKHLISVNIMLNTIDHIARALNDAVLQFYETNYNQDKRFPSGCDDSAYAFISNFTDDMFQEYLEHHHHPTVMANIDIDNEPNFSDEEA</sequence>
<proteinExistence type="predicted"/>
<dbReference type="AlphaFoldDB" id="A0A8H7V882"/>
<gene>
    <name evidence="1" type="ORF">INT47_008492</name>
</gene>
<protein>
    <submittedName>
        <fullName evidence="1">Uncharacterized protein</fullName>
    </submittedName>
</protein>
<accession>A0A8H7V882</accession>
<dbReference type="Proteomes" id="UP000603453">
    <property type="component" value="Unassembled WGS sequence"/>
</dbReference>
<reference evidence="1" key="1">
    <citation type="submission" date="2020-12" db="EMBL/GenBank/DDBJ databases">
        <title>Metabolic potential, ecology and presence of endohyphal bacteria is reflected in genomic diversity of Mucoromycotina.</title>
        <authorList>
            <person name="Muszewska A."/>
            <person name="Okrasinska A."/>
            <person name="Steczkiewicz K."/>
            <person name="Drgas O."/>
            <person name="Orlowska M."/>
            <person name="Perlinska-Lenart U."/>
            <person name="Aleksandrzak-Piekarczyk T."/>
            <person name="Szatraj K."/>
            <person name="Zielenkiewicz U."/>
            <person name="Pilsyk S."/>
            <person name="Malc E."/>
            <person name="Mieczkowski P."/>
            <person name="Kruszewska J.S."/>
            <person name="Biernat P."/>
            <person name="Pawlowska J."/>
        </authorList>
    </citation>
    <scope>NUCLEOTIDE SEQUENCE</scope>
    <source>
        <strain evidence="1">WA0000017839</strain>
    </source>
</reference>
<name>A0A8H7V882_9FUNG</name>
<organism evidence="1 2">
    <name type="scientific">Mucor saturninus</name>
    <dbReference type="NCBI Taxonomy" id="64648"/>
    <lineage>
        <taxon>Eukaryota</taxon>
        <taxon>Fungi</taxon>
        <taxon>Fungi incertae sedis</taxon>
        <taxon>Mucoromycota</taxon>
        <taxon>Mucoromycotina</taxon>
        <taxon>Mucoromycetes</taxon>
        <taxon>Mucorales</taxon>
        <taxon>Mucorineae</taxon>
        <taxon>Mucoraceae</taxon>
        <taxon>Mucor</taxon>
    </lineage>
</organism>
<comment type="caution">
    <text evidence="1">The sequence shown here is derived from an EMBL/GenBank/DDBJ whole genome shotgun (WGS) entry which is preliminary data.</text>
</comment>
<evidence type="ECO:0000313" key="1">
    <source>
        <dbReference type="EMBL" id="KAG2207023.1"/>
    </source>
</evidence>
<keyword evidence="2" id="KW-1185">Reference proteome</keyword>
<evidence type="ECO:0000313" key="2">
    <source>
        <dbReference type="Proteomes" id="UP000603453"/>
    </source>
</evidence>
<dbReference type="EMBL" id="JAEPRD010000027">
    <property type="protein sequence ID" value="KAG2207023.1"/>
    <property type="molecule type" value="Genomic_DNA"/>
</dbReference>